<evidence type="ECO:0000256" key="1">
    <source>
        <dbReference type="SAM" id="SignalP"/>
    </source>
</evidence>
<dbReference type="EMBL" id="NWSH01003012">
    <property type="protein sequence ID" value="PCG67112.1"/>
    <property type="molecule type" value="Genomic_DNA"/>
</dbReference>
<dbReference type="InterPro" id="IPR036084">
    <property type="entry name" value="Ser_inhib-like_sf"/>
</dbReference>
<dbReference type="Gene3D" id="2.10.25.10">
    <property type="entry name" value="Laminin"/>
    <property type="match status" value="1"/>
</dbReference>
<evidence type="ECO:0000259" key="2">
    <source>
        <dbReference type="Pfam" id="PF01826"/>
    </source>
</evidence>
<reference evidence="3" key="1">
    <citation type="submission" date="2017-09" db="EMBL/GenBank/DDBJ databases">
        <title>Contemporary evolution of a Lepidopteran species, Heliothis virescens, in response to modern agricultural practices.</title>
        <authorList>
            <person name="Fritz M.L."/>
            <person name="Deyonke A.M."/>
            <person name="Papanicolaou A."/>
            <person name="Micinski S."/>
            <person name="Westbrook J."/>
            <person name="Gould F."/>
        </authorList>
    </citation>
    <scope>NUCLEOTIDE SEQUENCE [LARGE SCALE GENOMIC DNA]</scope>
    <source>
        <strain evidence="3">HvINT-</strain>
        <tissue evidence="3">Whole body</tissue>
    </source>
</reference>
<proteinExistence type="predicted"/>
<accession>A0A2A4J6R6</accession>
<keyword evidence="1" id="KW-0732">Signal</keyword>
<comment type="caution">
    <text evidence="3">The sequence shown here is derived from an EMBL/GenBank/DDBJ whole genome shotgun (WGS) entry which is preliminary data.</text>
</comment>
<sequence length="88" mass="9972">MASYFVPICFLFVVLTIVSSAPSIEPLDCPANEEYYYCKLFRCQRSCDDFKKQTPCLPLAPGCYVPSCECVKGYYRNEEGKCVPEAEC</sequence>
<protein>
    <recommendedName>
        <fullName evidence="2">TIL domain-containing protein</fullName>
    </recommendedName>
</protein>
<dbReference type="Pfam" id="PF01826">
    <property type="entry name" value="TIL"/>
    <property type="match status" value="1"/>
</dbReference>
<dbReference type="InterPro" id="IPR002919">
    <property type="entry name" value="TIL_dom"/>
</dbReference>
<dbReference type="SUPFAM" id="SSF57567">
    <property type="entry name" value="Serine protease inhibitors"/>
    <property type="match status" value="1"/>
</dbReference>
<dbReference type="AlphaFoldDB" id="A0A2A4J6R6"/>
<evidence type="ECO:0000313" key="3">
    <source>
        <dbReference type="EMBL" id="PCG67112.1"/>
    </source>
</evidence>
<feature type="domain" description="TIL" evidence="2">
    <location>
        <begin position="29"/>
        <end position="88"/>
    </location>
</feature>
<feature type="signal peptide" evidence="1">
    <location>
        <begin position="1"/>
        <end position="20"/>
    </location>
</feature>
<gene>
    <name evidence="3" type="ORF">B5V51_6850</name>
</gene>
<dbReference type="CDD" id="cd19941">
    <property type="entry name" value="TIL"/>
    <property type="match status" value="1"/>
</dbReference>
<feature type="chain" id="PRO_5012314080" description="TIL domain-containing protein" evidence="1">
    <location>
        <begin position="21"/>
        <end position="88"/>
    </location>
</feature>
<organism evidence="3">
    <name type="scientific">Heliothis virescens</name>
    <name type="common">Tobacco budworm moth</name>
    <dbReference type="NCBI Taxonomy" id="7102"/>
    <lineage>
        <taxon>Eukaryota</taxon>
        <taxon>Metazoa</taxon>
        <taxon>Ecdysozoa</taxon>
        <taxon>Arthropoda</taxon>
        <taxon>Hexapoda</taxon>
        <taxon>Insecta</taxon>
        <taxon>Pterygota</taxon>
        <taxon>Neoptera</taxon>
        <taxon>Endopterygota</taxon>
        <taxon>Lepidoptera</taxon>
        <taxon>Glossata</taxon>
        <taxon>Ditrysia</taxon>
        <taxon>Noctuoidea</taxon>
        <taxon>Noctuidae</taxon>
        <taxon>Heliothinae</taxon>
        <taxon>Heliothis</taxon>
    </lineage>
</organism>
<name>A0A2A4J6R6_HELVI</name>